<evidence type="ECO:0000256" key="1">
    <source>
        <dbReference type="ARBA" id="ARBA00004141"/>
    </source>
</evidence>
<dbReference type="OrthoDB" id="165382at2759"/>
<feature type="transmembrane region" description="Helical" evidence="6">
    <location>
        <begin position="122"/>
        <end position="141"/>
    </location>
</feature>
<comment type="subcellular location">
    <subcellularLocation>
        <location evidence="1">Membrane</location>
        <topology evidence="1">Multi-pass membrane protein</topology>
    </subcellularLocation>
</comment>
<dbReference type="AlphaFoldDB" id="R7Q848"/>
<feature type="transmembrane region" description="Helical" evidence="6">
    <location>
        <begin position="275"/>
        <end position="293"/>
    </location>
</feature>
<dbReference type="KEGG" id="ccp:CHC_T00002335001"/>
<keyword evidence="4 6" id="KW-0472">Membrane</keyword>
<dbReference type="Proteomes" id="UP000012073">
    <property type="component" value="Unassembled WGS sequence"/>
</dbReference>
<dbReference type="GO" id="GO:0015095">
    <property type="term" value="F:magnesium ion transmembrane transporter activity"/>
    <property type="evidence" value="ECO:0007669"/>
    <property type="project" value="InterPro"/>
</dbReference>
<feature type="transmembrane region" description="Helical" evidence="6">
    <location>
        <begin position="27"/>
        <end position="48"/>
    </location>
</feature>
<evidence type="ECO:0000256" key="5">
    <source>
        <dbReference type="SAM" id="MobiDB-lite"/>
    </source>
</evidence>
<feature type="transmembrane region" description="Helical" evidence="6">
    <location>
        <begin position="241"/>
        <end position="263"/>
    </location>
</feature>
<keyword evidence="3 6" id="KW-1133">Transmembrane helix</keyword>
<feature type="region of interest" description="Disordered" evidence="5">
    <location>
        <begin position="348"/>
        <end position="399"/>
    </location>
</feature>
<dbReference type="RefSeq" id="XP_005713339.1">
    <property type="nucleotide sequence ID" value="XM_005713282.1"/>
</dbReference>
<dbReference type="GeneID" id="17321087"/>
<proteinExistence type="predicted"/>
<sequence>MGTNIMKLAINRRLLLPPDERPRLSRLPMWTGGFGMFALGTAMSFGAFKFAAQSLLSGLGSVQFLSQVFFSRFILHEKIEKYAYAGVALIITGCIFIVIFGAHGTKNYRPEELAALYGRSEYVCYLLGAGFLACVVSLSYSSMKQKIMRDRGIGRFDIAKSTIRERQVLAVFFSIKSALFGTQAVVLAKSLSMLLIQALHPNPAYSNPLFSYQTYFIILGFIAAATYWVTRLNHGLRLFEAVYLIPMMQICWILFSTIAGGIYYEEFNGFGQKEYGAYAVGFVCVLVGVAMLCPRDDTKSLNAADVIYDIVSEENPLVSPSARPKFQPFSEEEEHEVNGRRYRLVRSDDFDAQEEGTREVKKQTDGLPAEVPKTPEAAAFTEERTPAEASAAHGTGKGV</sequence>
<dbReference type="InterPro" id="IPR037185">
    <property type="entry name" value="EmrE-like"/>
</dbReference>
<evidence type="ECO:0000313" key="8">
    <source>
        <dbReference type="Proteomes" id="UP000012073"/>
    </source>
</evidence>
<feature type="compositionally biased region" description="Basic and acidic residues" evidence="5">
    <location>
        <begin position="348"/>
        <end position="364"/>
    </location>
</feature>
<feature type="transmembrane region" description="Helical" evidence="6">
    <location>
        <begin position="54"/>
        <end position="75"/>
    </location>
</feature>
<dbReference type="Pfam" id="PF05653">
    <property type="entry name" value="Mg_trans_NIPA"/>
    <property type="match status" value="2"/>
</dbReference>
<organism evidence="7 8">
    <name type="scientific">Chondrus crispus</name>
    <name type="common">Carrageen Irish moss</name>
    <name type="synonym">Polymorpha crispa</name>
    <dbReference type="NCBI Taxonomy" id="2769"/>
    <lineage>
        <taxon>Eukaryota</taxon>
        <taxon>Rhodophyta</taxon>
        <taxon>Florideophyceae</taxon>
        <taxon>Rhodymeniophycidae</taxon>
        <taxon>Gigartinales</taxon>
        <taxon>Gigartinaceae</taxon>
        <taxon>Chondrus</taxon>
    </lineage>
</organism>
<protein>
    <submittedName>
        <fullName evidence="7">Uncharacterized protein</fullName>
    </submittedName>
</protein>
<evidence type="ECO:0000256" key="4">
    <source>
        <dbReference type="ARBA" id="ARBA00023136"/>
    </source>
</evidence>
<evidence type="ECO:0000256" key="6">
    <source>
        <dbReference type="SAM" id="Phobius"/>
    </source>
</evidence>
<dbReference type="InterPro" id="IPR008521">
    <property type="entry name" value="Mg_trans_NIPA"/>
</dbReference>
<keyword evidence="8" id="KW-1185">Reference proteome</keyword>
<accession>R7Q848</accession>
<dbReference type="PANTHER" id="PTHR12570">
    <property type="match status" value="1"/>
</dbReference>
<name>R7Q848_CHOCR</name>
<dbReference type="GO" id="GO:0016020">
    <property type="term" value="C:membrane"/>
    <property type="evidence" value="ECO:0007669"/>
    <property type="project" value="UniProtKB-SubCell"/>
</dbReference>
<feature type="transmembrane region" description="Helical" evidence="6">
    <location>
        <begin position="209"/>
        <end position="229"/>
    </location>
</feature>
<dbReference type="PANTHER" id="PTHR12570:SF9">
    <property type="entry name" value="MAGNESIUM TRANSPORTER NIPA8-RELATED"/>
    <property type="match status" value="1"/>
</dbReference>
<reference evidence="8" key="1">
    <citation type="journal article" date="2013" name="Proc. Natl. Acad. Sci. U.S.A.">
        <title>Genome structure and metabolic features in the red seaweed Chondrus crispus shed light on evolution of the Archaeplastida.</title>
        <authorList>
            <person name="Collen J."/>
            <person name="Porcel B."/>
            <person name="Carre W."/>
            <person name="Ball S.G."/>
            <person name="Chaparro C."/>
            <person name="Tonon T."/>
            <person name="Barbeyron T."/>
            <person name="Michel G."/>
            <person name="Noel B."/>
            <person name="Valentin K."/>
            <person name="Elias M."/>
            <person name="Artiguenave F."/>
            <person name="Arun A."/>
            <person name="Aury J.M."/>
            <person name="Barbosa-Neto J.F."/>
            <person name="Bothwell J.H."/>
            <person name="Bouget F.Y."/>
            <person name="Brillet L."/>
            <person name="Cabello-Hurtado F."/>
            <person name="Capella-Gutierrez S."/>
            <person name="Charrier B."/>
            <person name="Cladiere L."/>
            <person name="Cock J.M."/>
            <person name="Coelho S.M."/>
            <person name="Colleoni C."/>
            <person name="Czjzek M."/>
            <person name="Da Silva C."/>
            <person name="Delage L."/>
            <person name="Denoeud F."/>
            <person name="Deschamps P."/>
            <person name="Dittami S.M."/>
            <person name="Gabaldon T."/>
            <person name="Gachon C.M."/>
            <person name="Groisillier A."/>
            <person name="Herve C."/>
            <person name="Jabbari K."/>
            <person name="Katinka M."/>
            <person name="Kloareg B."/>
            <person name="Kowalczyk N."/>
            <person name="Labadie K."/>
            <person name="Leblanc C."/>
            <person name="Lopez P.J."/>
            <person name="McLachlan D.H."/>
            <person name="Meslet-Cladiere L."/>
            <person name="Moustafa A."/>
            <person name="Nehr Z."/>
            <person name="Nyvall Collen P."/>
            <person name="Panaud O."/>
            <person name="Partensky F."/>
            <person name="Poulain J."/>
            <person name="Rensing S.A."/>
            <person name="Rousvoal S."/>
            <person name="Samson G."/>
            <person name="Symeonidi A."/>
            <person name="Weissenbach J."/>
            <person name="Zambounis A."/>
            <person name="Wincker P."/>
            <person name="Boyen C."/>
        </authorList>
    </citation>
    <scope>NUCLEOTIDE SEQUENCE [LARGE SCALE GENOMIC DNA]</scope>
    <source>
        <strain evidence="8">cv. Stackhouse</strain>
    </source>
</reference>
<dbReference type="PhylomeDB" id="R7Q848"/>
<dbReference type="EMBL" id="HG001649">
    <property type="protein sequence ID" value="CDF33536.1"/>
    <property type="molecule type" value="Genomic_DNA"/>
</dbReference>
<dbReference type="Gramene" id="CDF33536">
    <property type="protein sequence ID" value="CDF33536"/>
    <property type="gene ID" value="CHC_T00002335001"/>
</dbReference>
<keyword evidence="2 6" id="KW-0812">Transmembrane</keyword>
<feature type="transmembrane region" description="Helical" evidence="6">
    <location>
        <begin position="168"/>
        <end position="189"/>
    </location>
</feature>
<evidence type="ECO:0000256" key="3">
    <source>
        <dbReference type="ARBA" id="ARBA00022989"/>
    </source>
</evidence>
<dbReference type="SUPFAM" id="SSF103481">
    <property type="entry name" value="Multidrug resistance efflux transporter EmrE"/>
    <property type="match status" value="1"/>
</dbReference>
<feature type="transmembrane region" description="Helical" evidence="6">
    <location>
        <begin position="82"/>
        <end position="102"/>
    </location>
</feature>
<gene>
    <name evidence="7" type="ORF">CHC_T00002335001</name>
</gene>
<dbReference type="OMA" id="YYGPLAC"/>
<evidence type="ECO:0000313" key="7">
    <source>
        <dbReference type="EMBL" id="CDF33536.1"/>
    </source>
</evidence>
<evidence type="ECO:0000256" key="2">
    <source>
        <dbReference type="ARBA" id="ARBA00022692"/>
    </source>
</evidence>